<dbReference type="GeneID" id="8437683"/>
<evidence type="ECO:0000256" key="1">
    <source>
        <dbReference type="SAM" id="SignalP"/>
    </source>
</evidence>
<evidence type="ECO:0000313" key="2">
    <source>
        <dbReference type="EMBL" id="EEP76037.1"/>
    </source>
</evidence>
<proteinExistence type="predicted"/>
<dbReference type="RefSeq" id="XP_002541370.1">
    <property type="nucleotide sequence ID" value="XM_002541324.1"/>
</dbReference>
<accession>C4JEY4</accession>
<keyword evidence="1" id="KW-0732">Signal</keyword>
<feature type="chain" id="PRO_5002937840" evidence="1">
    <location>
        <begin position="23"/>
        <end position="347"/>
    </location>
</feature>
<name>C4JEY4_UNCRE</name>
<gene>
    <name evidence="2" type="ORF">UREG_00884</name>
</gene>
<dbReference type="VEuPathDB" id="FungiDB:UREG_00884"/>
<dbReference type="Proteomes" id="UP000002058">
    <property type="component" value="Unassembled WGS sequence"/>
</dbReference>
<sequence>MLPFALAEWFHMMLMNIMQCNAWPNHPGHACQGIGDRALRRELGPWALPTSRPWGGSILSQAMGRWNRPMPDHQTQAPMPMRLFAAEYRVSTCTVSATSPTTHHDRRMLLVVDIFPAVAISQYRIGIRTSRDCSPAGGTLASTHICYRSVKAPNHTTYATLEYRYRVPPGCLVISTVIIAGESSYPCKYLRTIWKILCVKSPLPQCASTPHALRSSRMARAGQILSIFSVNATRWSNIITRSCRRTKGKRQETISSPMIAVPKQPRLGENVDWCSSPRSAVDPPFIYPSCAAQANATLEGTVQITTRQRPVVSSVLVGLNRTFLEVAVTSSAWGWIRLLPLNPADGG</sequence>
<evidence type="ECO:0000313" key="3">
    <source>
        <dbReference type="Proteomes" id="UP000002058"/>
    </source>
</evidence>
<dbReference type="KEGG" id="ure:UREG_00884"/>
<protein>
    <submittedName>
        <fullName evidence="2">Uncharacterized protein</fullName>
    </submittedName>
</protein>
<organism evidence="2 3">
    <name type="scientific">Uncinocarpus reesii (strain UAMH 1704)</name>
    <dbReference type="NCBI Taxonomy" id="336963"/>
    <lineage>
        <taxon>Eukaryota</taxon>
        <taxon>Fungi</taxon>
        <taxon>Dikarya</taxon>
        <taxon>Ascomycota</taxon>
        <taxon>Pezizomycotina</taxon>
        <taxon>Eurotiomycetes</taxon>
        <taxon>Eurotiomycetidae</taxon>
        <taxon>Onygenales</taxon>
        <taxon>Onygenaceae</taxon>
        <taxon>Uncinocarpus</taxon>
    </lineage>
</organism>
<keyword evidence="3" id="KW-1185">Reference proteome</keyword>
<dbReference type="HOGENOM" id="CLU_799727_0_0_1"/>
<feature type="signal peptide" evidence="1">
    <location>
        <begin position="1"/>
        <end position="22"/>
    </location>
</feature>
<dbReference type="InParanoid" id="C4JEY4"/>
<dbReference type="EMBL" id="CH476615">
    <property type="protein sequence ID" value="EEP76037.1"/>
    <property type="molecule type" value="Genomic_DNA"/>
</dbReference>
<dbReference type="AlphaFoldDB" id="C4JEY4"/>
<reference evidence="3" key="1">
    <citation type="journal article" date="2009" name="Genome Res.">
        <title>Comparative genomic analyses of the human fungal pathogens Coccidioides and their relatives.</title>
        <authorList>
            <person name="Sharpton T.J."/>
            <person name="Stajich J.E."/>
            <person name="Rounsley S.D."/>
            <person name="Gardner M.J."/>
            <person name="Wortman J.R."/>
            <person name="Jordar V.S."/>
            <person name="Maiti R."/>
            <person name="Kodira C.D."/>
            <person name="Neafsey D.E."/>
            <person name="Zeng Q."/>
            <person name="Hung C.-Y."/>
            <person name="McMahan C."/>
            <person name="Muszewska A."/>
            <person name="Grynberg M."/>
            <person name="Mandel M.A."/>
            <person name="Kellner E.M."/>
            <person name="Barker B.M."/>
            <person name="Galgiani J.N."/>
            <person name="Orbach M.J."/>
            <person name="Kirkland T.N."/>
            <person name="Cole G.T."/>
            <person name="Henn M.R."/>
            <person name="Birren B.W."/>
            <person name="Taylor J.W."/>
        </authorList>
    </citation>
    <scope>NUCLEOTIDE SEQUENCE [LARGE SCALE GENOMIC DNA]</scope>
    <source>
        <strain evidence="3">UAMH 1704</strain>
    </source>
</reference>